<dbReference type="GO" id="GO:0005737">
    <property type="term" value="C:cytoplasm"/>
    <property type="evidence" value="ECO:0007669"/>
    <property type="project" value="UniProtKB-SubCell"/>
</dbReference>
<dbReference type="PANTHER" id="PTHR19855:SF12">
    <property type="entry name" value="WD REPEAT-CONTAINING PROTEIN 37"/>
    <property type="match status" value="1"/>
</dbReference>
<dbReference type="InterPro" id="IPR001680">
    <property type="entry name" value="WD40_rpt"/>
</dbReference>
<comment type="subcellular location">
    <subcellularLocation>
        <location evidence="2">Cytoplasm</location>
    </subcellularLocation>
    <subcellularLocation>
        <location evidence="1">Nucleus</location>
    </subcellularLocation>
</comment>
<dbReference type="InterPro" id="IPR015943">
    <property type="entry name" value="WD40/YVTN_repeat-like_dom_sf"/>
</dbReference>
<dbReference type="Gene3D" id="2.130.10.10">
    <property type="entry name" value="YVTN repeat-like/Quinoprotein amine dehydrogenase"/>
    <property type="match status" value="2"/>
</dbReference>
<evidence type="ECO:0000313" key="12">
    <source>
        <dbReference type="WBParaSite" id="TASK_0000537701-mRNA-1"/>
    </source>
</evidence>
<dbReference type="Proteomes" id="UP000282613">
    <property type="component" value="Unassembled WGS sequence"/>
</dbReference>
<name>A0A0R3W5I0_TAEAS</name>
<dbReference type="InterPro" id="IPR019775">
    <property type="entry name" value="WD40_repeat_CS"/>
</dbReference>
<feature type="repeat" description="WD" evidence="8">
    <location>
        <begin position="387"/>
        <end position="424"/>
    </location>
</feature>
<feature type="repeat" description="WD" evidence="8">
    <location>
        <begin position="184"/>
        <end position="214"/>
    </location>
</feature>
<keyword evidence="3" id="KW-0963">Cytoplasm</keyword>
<keyword evidence="4 8" id="KW-0853">WD repeat</keyword>
<feature type="repeat" description="WD" evidence="8">
    <location>
        <begin position="342"/>
        <end position="385"/>
    </location>
</feature>
<keyword evidence="5" id="KW-0677">Repeat</keyword>
<evidence type="ECO:0000256" key="8">
    <source>
        <dbReference type="PROSITE-ProRule" id="PRU00221"/>
    </source>
</evidence>
<keyword evidence="11" id="KW-1185">Reference proteome</keyword>
<dbReference type="PROSITE" id="PS50082">
    <property type="entry name" value="WD_REPEATS_2"/>
    <property type="match status" value="5"/>
</dbReference>
<dbReference type="SMART" id="SM00320">
    <property type="entry name" value="WD40"/>
    <property type="match status" value="5"/>
</dbReference>
<dbReference type="PANTHER" id="PTHR19855">
    <property type="entry name" value="WD40 REPEAT PROTEIN 12, 37"/>
    <property type="match status" value="1"/>
</dbReference>
<evidence type="ECO:0000313" key="11">
    <source>
        <dbReference type="Proteomes" id="UP000282613"/>
    </source>
</evidence>
<dbReference type="OrthoDB" id="9984207at2759"/>
<evidence type="ECO:0000256" key="6">
    <source>
        <dbReference type="ARBA" id="ARBA00023242"/>
    </source>
</evidence>
<dbReference type="InterPro" id="IPR020472">
    <property type="entry name" value="WD40_PAC1"/>
</dbReference>
<feature type="repeat" description="WD" evidence="8">
    <location>
        <begin position="535"/>
        <end position="572"/>
    </location>
</feature>
<accession>A0A0R3W5I0</accession>
<dbReference type="GO" id="GO:0005634">
    <property type="term" value="C:nucleus"/>
    <property type="evidence" value="ECO:0007669"/>
    <property type="project" value="UniProtKB-SubCell"/>
</dbReference>
<evidence type="ECO:0000313" key="10">
    <source>
        <dbReference type="EMBL" id="VDK34966.1"/>
    </source>
</evidence>
<evidence type="ECO:0000256" key="1">
    <source>
        <dbReference type="ARBA" id="ARBA00004123"/>
    </source>
</evidence>
<gene>
    <name evidence="10" type="ORF">TASK_LOCUS5378</name>
</gene>
<evidence type="ECO:0000256" key="7">
    <source>
        <dbReference type="ARBA" id="ARBA00040954"/>
    </source>
</evidence>
<protein>
    <recommendedName>
        <fullName evidence="7">WD repeat-containing protein 37</fullName>
    </recommendedName>
</protein>
<evidence type="ECO:0000256" key="9">
    <source>
        <dbReference type="SAM" id="MobiDB-lite"/>
    </source>
</evidence>
<evidence type="ECO:0000256" key="5">
    <source>
        <dbReference type="ARBA" id="ARBA00022737"/>
    </source>
</evidence>
<dbReference type="Pfam" id="PF00400">
    <property type="entry name" value="WD40"/>
    <property type="match status" value="5"/>
</dbReference>
<feature type="repeat" description="WD" evidence="8">
    <location>
        <begin position="143"/>
        <end position="173"/>
    </location>
</feature>
<reference evidence="10 11" key="2">
    <citation type="submission" date="2018-11" db="EMBL/GenBank/DDBJ databases">
        <authorList>
            <consortium name="Pathogen Informatics"/>
        </authorList>
    </citation>
    <scope>NUCLEOTIDE SEQUENCE [LARGE SCALE GENOMIC DNA]</scope>
</reference>
<keyword evidence="6" id="KW-0539">Nucleus</keyword>
<dbReference type="PRINTS" id="PR00320">
    <property type="entry name" value="GPROTEINBRPT"/>
</dbReference>
<dbReference type="WBParaSite" id="TASK_0000537701-mRNA-1">
    <property type="protein sequence ID" value="TASK_0000537701-mRNA-1"/>
    <property type="gene ID" value="TASK_0000537701"/>
</dbReference>
<sequence>MTSISAGVSSVCAASQTDGEWPVITAPDIPESTLPREFRSRLHKMFERVEREFEREYQKLCAENYALQEKLEKFEDAEHPESSIFTRKLTASQLSHRIKQQYKQSTSRLVSSLRPASGGLALPSPGSNPDSSRCGSWKFVHRFTGHRDGVWEATCFHSLIATASADTTVRLWNNSERHNCLLIYSGHSGSVNSVRFRDRDNLMLTCSGDGTAHLIALPPALFDAVAPAHSIQGASGDLDNGHQSEGTNTGAEADSQTEGVQPPMQLRNPSAVFQSASLFVAEAGIVGGMSSGLLACDSASSLDSYPLAAADFVCGREQLVTASWDRLGHLYDLSTGQEVQSLAGHDRELTDVRCCWDSNLPVVVTSARDSTFRVWDFRQPRLEVHVQQAHSRTVSTAQFLPGSGPDQIVSAGTDRCCRLWDLRSLRSPIFTVRTDASINRLAISRAGLLQYRQAVAGSGFASQSGGEGWSAGGSVAAAPMVMGVVGGAGGNAIASTLGADAIAHSCVLALPLDNRTLRLLAANGSRIGRIPRNIAHGHTSAITSAAWAPEGQCNLFTTGFDQQLLGWQLQIS</sequence>
<dbReference type="SUPFAM" id="SSF50978">
    <property type="entry name" value="WD40 repeat-like"/>
    <property type="match status" value="1"/>
</dbReference>
<evidence type="ECO:0000256" key="2">
    <source>
        <dbReference type="ARBA" id="ARBA00004496"/>
    </source>
</evidence>
<proteinExistence type="predicted"/>
<evidence type="ECO:0000256" key="3">
    <source>
        <dbReference type="ARBA" id="ARBA00022490"/>
    </source>
</evidence>
<dbReference type="AlphaFoldDB" id="A0A0R3W5I0"/>
<dbReference type="STRING" id="60517.A0A0R3W5I0"/>
<reference evidence="12" key="1">
    <citation type="submission" date="2017-02" db="UniProtKB">
        <authorList>
            <consortium name="WormBaseParasite"/>
        </authorList>
    </citation>
    <scope>IDENTIFICATION</scope>
</reference>
<dbReference type="PROSITE" id="PS50294">
    <property type="entry name" value="WD_REPEATS_REGION"/>
    <property type="match status" value="1"/>
</dbReference>
<organism evidence="12">
    <name type="scientific">Taenia asiatica</name>
    <name type="common">Asian tapeworm</name>
    <dbReference type="NCBI Taxonomy" id="60517"/>
    <lineage>
        <taxon>Eukaryota</taxon>
        <taxon>Metazoa</taxon>
        <taxon>Spiralia</taxon>
        <taxon>Lophotrochozoa</taxon>
        <taxon>Platyhelminthes</taxon>
        <taxon>Cestoda</taxon>
        <taxon>Eucestoda</taxon>
        <taxon>Cyclophyllidea</taxon>
        <taxon>Taeniidae</taxon>
        <taxon>Taenia</taxon>
    </lineage>
</organism>
<feature type="compositionally biased region" description="Polar residues" evidence="9">
    <location>
        <begin position="241"/>
        <end position="259"/>
    </location>
</feature>
<feature type="region of interest" description="Disordered" evidence="9">
    <location>
        <begin position="233"/>
        <end position="262"/>
    </location>
</feature>
<evidence type="ECO:0000256" key="4">
    <source>
        <dbReference type="ARBA" id="ARBA00022574"/>
    </source>
</evidence>
<dbReference type="PROSITE" id="PS00678">
    <property type="entry name" value="WD_REPEATS_1"/>
    <property type="match status" value="1"/>
</dbReference>
<dbReference type="EMBL" id="UYRS01018411">
    <property type="protein sequence ID" value="VDK34966.1"/>
    <property type="molecule type" value="Genomic_DNA"/>
</dbReference>
<dbReference type="InterPro" id="IPR036322">
    <property type="entry name" value="WD40_repeat_dom_sf"/>
</dbReference>